<reference evidence="1 2" key="1">
    <citation type="submission" date="2020-08" db="EMBL/GenBank/DDBJ databases">
        <title>Genomic Encyclopedia of Type Strains, Phase IV (KMG-V): Genome sequencing to study the core and pangenomes of soil and plant-associated prokaryotes.</title>
        <authorList>
            <person name="Whitman W."/>
        </authorList>
    </citation>
    <scope>NUCLEOTIDE SEQUENCE [LARGE SCALE GENOMIC DNA]</scope>
    <source>
        <strain evidence="1 2">SEMIA 4084</strain>
    </source>
</reference>
<dbReference type="EMBL" id="JACHBK010000014">
    <property type="protein sequence ID" value="MBB5538637.1"/>
    <property type="molecule type" value="Genomic_DNA"/>
</dbReference>
<gene>
    <name evidence="1" type="ORF">GGD55_005376</name>
</gene>
<organism evidence="1 2">
    <name type="scientific">Rhizobium giardinii</name>
    <dbReference type="NCBI Taxonomy" id="56731"/>
    <lineage>
        <taxon>Bacteria</taxon>
        <taxon>Pseudomonadati</taxon>
        <taxon>Pseudomonadota</taxon>
        <taxon>Alphaproteobacteria</taxon>
        <taxon>Hyphomicrobiales</taxon>
        <taxon>Rhizobiaceae</taxon>
        <taxon>Rhizobium/Agrobacterium group</taxon>
        <taxon>Rhizobium</taxon>
    </lineage>
</organism>
<comment type="caution">
    <text evidence="1">The sequence shown here is derived from an EMBL/GenBank/DDBJ whole genome shotgun (WGS) entry which is preliminary data.</text>
</comment>
<name>A0A7W8XBC5_9HYPH</name>
<protein>
    <submittedName>
        <fullName evidence="1">Uncharacterized protein</fullName>
    </submittedName>
</protein>
<keyword evidence="2" id="KW-1185">Reference proteome</keyword>
<dbReference type="AlphaFoldDB" id="A0A7W8XBC5"/>
<dbReference type="RefSeq" id="WP_154663371.1">
    <property type="nucleotide sequence ID" value="NZ_JACHBK010000014.1"/>
</dbReference>
<proteinExistence type="predicted"/>
<evidence type="ECO:0000313" key="1">
    <source>
        <dbReference type="EMBL" id="MBB5538637.1"/>
    </source>
</evidence>
<sequence length="53" mass="5949">MRIDRAIAPLNVAKRQSLHKIWRRVAENAPSAEKIAKTIVSADKIAVPDRLET</sequence>
<dbReference type="Proteomes" id="UP000585507">
    <property type="component" value="Unassembled WGS sequence"/>
</dbReference>
<accession>A0A7W8XBC5</accession>
<evidence type="ECO:0000313" key="2">
    <source>
        <dbReference type="Proteomes" id="UP000585507"/>
    </source>
</evidence>